<accession>A0A848F927</accession>
<name>A0A848F927_9BURK</name>
<protein>
    <submittedName>
        <fullName evidence="1">Uncharacterized protein</fullName>
    </submittedName>
</protein>
<reference evidence="1 2" key="1">
    <citation type="submission" date="2020-04" db="EMBL/GenBank/DDBJ databases">
        <title>Azohydromonas sp. isolated from soil.</title>
        <authorList>
            <person name="Dahal R.H."/>
        </authorList>
    </citation>
    <scope>NUCLEOTIDE SEQUENCE [LARGE SCALE GENOMIC DNA]</scope>
    <source>
        <strain evidence="1 2">G-1-1-14</strain>
    </source>
</reference>
<dbReference type="Proteomes" id="UP000574067">
    <property type="component" value="Unassembled WGS sequence"/>
</dbReference>
<gene>
    <name evidence="1" type="ORF">HHL10_07145</name>
</gene>
<organism evidence="1 2">
    <name type="scientific">Azohydromonas caseinilytica</name>
    <dbReference type="NCBI Taxonomy" id="2728836"/>
    <lineage>
        <taxon>Bacteria</taxon>
        <taxon>Pseudomonadati</taxon>
        <taxon>Pseudomonadota</taxon>
        <taxon>Betaproteobacteria</taxon>
        <taxon>Burkholderiales</taxon>
        <taxon>Sphaerotilaceae</taxon>
        <taxon>Azohydromonas</taxon>
    </lineage>
</organism>
<dbReference type="EMBL" id="JABBFW010000003">
    <property type="protein sequence ID" value="NML14750.1"/>
    <property type="molecule type" value="Genomic_DNA"/>
</dbReference>
<sequence>MAALAGAALLAGCGRPAGTELFPLDSGHRWTYELRTEWEDQRVERETRVFETLGRDDALPDGSAWLRRSDAGMDYWLRADDSGVFRVASRSLVQAEPQADEARRYVLKAPLAAGTQWSAPTIAYLLQRRQGFPAEVRYTSPGANMNYVIEALGQAVDTRAGHFEGCLRVKGTAALRLFADPVSGWRDLPLITTEWYCPGVGLVKLQREESAGSAFLLGGTLTMELLSWQ</sequence>
<proteinExistence type="predicted"/>
<evidence type="ECO:0000313" key="1">
    <source>
        <dbReference type="EMBL" id="NML14750.1"/>
    </source>
</evidence>
<dbReference type="Gene3D" id="2.40.360.20">
    <property type="match status" value="1"/>
</dbReference>
<evidence type="ECO:0000313" key="2">
    <source>
        <dbReference type="Proteomes" id="UP000574067"/>
    </source>
</evidence>
<dbReference type="AlphaFoldDB" id="A0A848F927"/>
<keyword evidence="2" id="KW-1185">Reference proteome</keyword>
<comment type="caution">
    <text evidence="1">The sequence shown here is derived from an EMBL/GenBank/DDBJ whole genome shotgun (WGS) entry which is preliminary data.</text>
</comment>